<keyword evidence="4 7" id="KW-1133">Transmembrane helix</keyword>
<evidence type="ECO:0000259" key="8">
    <source>
        <dbReference type="PROSITE" id="PS50156"/>
    </source>
</evidence>
<feature type="transmembrane region" description="Helical" evidence="7">
    <location>
        <begin position="264"/>
        <end position="283"/>
    </location>
</feature>
<dbReference type="Proteomes" id="UP001597034">
    <property type="component" value="Unassembled WGS sequence"/>
</dbReference>
<keyword evidence="10" id="KW-1185">Reference proteome</keyword>
<feature type="domain" description="SSD" evidence="8">
    <location>
        <begin position="683"/>
        <end position="843"/>
    </location>
</feature>
<dbReference type="SUPFAM" id="SSF82866">
    <property type="entry name" value="Multidrug efflux transporter AcrB transmembrane domain"/>
    <property type="match status" value="2"/>
</dbReference>
<feature type="transmembrane region" description="Helical" evidence="7">
    <location>
        <begin position="455"/>
        <end position="474"/>
    </location>
</feature>
<dbReference type="PROSITE" id="PS50156">
    <property type="entry name" value="SSD"/>
    <property type="match status" value="2"/>
</dbReference>
<evidence type="ECO:0000313" key="9">
    <source>
        <dbReference type="EMBL" id="MFD1645162.1"/>
    </source>
</evidence>
<feature type="transmembrane region" description="Helical" evidence="7">
    <location>
        <begin position="392"/>
        <end position="414"/>
    </location>
</feature>
<gene>
    <name evidence="9" type="ORF">ACFSBL_05650</name>
</gene>
<evidence type="ECO:0000313" key="10">
    <source>
        <dbReference type="Proteomes" id="UP001597034"/>
    </source>
</evidence>
<proteinExistence type="predicted"/>
<protein>
    <submittedName>
        <fullName evidence="9">RND family transporter</fullName>
    </submittedName>
</protein>
<keyword evidence="2" id="KW-1003">Cell membrane</keyword>
<dbReference type="InterPro" id="IPR050545">
    <property type="entry name" value="Mycobact_MmpL"/>
</dbReference>
<dbReference type="GO" id="GO:0005886">
    <property type="term" value="C:plasma membrane"/>
    <property type="evidence" value="ECO:0007669"/>
    <property type="project" value="UniProtKB-SubCell"/>
</dbReference>
<evidence type="ECO:0000256" key="3">
    <source>
        <dbReference type="ARBA" id="ARBA00022692"/>
    </source>
</evidence>
<feature type="transmembrane region" description="Helical" evidence="7">
    <location>
        <begin position="317"/>
        <end position="338"/>
    </location>
</feature>
<feature type="transmembrane region" description="Helical" evidence="7">
    <location>
        <begin position="818"/>
        <end position="844"/>
    </location>
</feature>
<name>A0ABD6DII5_9EURY</name>
<comment type="caution">
    <text evidence="9">The sequence shown here is derived from an EMBL/GenBank/DDBJ whole genome shotgun (WGS) entry which is preliminary data.</text>
</comment>
<keyword evidence="5 7" id="KW-0472">Membrane</keyword>
<dbReference type="PANTHER" id="PTHR33406">
    <property type="entry name" value="MEMBRANE PROTEIN MJ1562-RELATED"/>
    <property type="match status" value="1"/>
</dbReference>
<dbReference type="RefSeq" id="WP_256400394.1">
    <property type="nucleotide sequence ID" value="NZ_JANHJR010000002.1"/>
</dbReference>
<sequence>MNEEPAERTEGSLAGRVADGIVSHSKLVILVLLVATAIVGSAAGQVEMSTSTDSFQTETVAADKLDYVNANFGDPDAVNRTTVQIVVRNDNVLTRESLLEVLAFQRSLAENDSVSATLADEPSTVSVANVVAIAAVQQERAQAGRPGGPPPNLSRQVEAVESRNASEVEDIVERVLSPDTDAPTGGQDPLTLLPTHYEPGTKTTNATVVVAFQETGGGDGLPESVSSAQLLMQDIAADRFGDDAFVFGVGIVEDETGRSIGDSFAIIGPVALLLVILTLVVAYRDFVDIVLSTLGIGLVLVWMQGFMGWFDIPFGTTLIAVPILLIGLAIDYAIHVFMRHREVRAGTDDPGPRDGMVLALGSVGIALVWVTVTTSIGFLSNLVSPLAPLQNFGLVSAAGIVSTLVVFGALIPALKVEVDALLERVDLDRRKSPFGGDTAVVGRLLSLGTVGAKRAPVVVLLVAVLLSGVGAYGGTQVDTSFDRSDFLTEQPPDWMEELPEPFTPGEYNIRQNAEFLNDNFLQQRDTTRAELLIEGRVTDPGTLDRVVAVRERAADGETVITLADGEPRILDPVTTIRAVAAQNETFAATVAAADTDDDGVPDENLTAVYDGLYRTAPEQARQVVARNGAGEYDALRVQVSIQGGSPVPQVRDEMQAAVEPAQGDGLTATATGQPVLTAIVQDGLLETVVVTLVVTVLAVLAVLVVGYRIFDGYASLGALTIVPVVLSLAWVLGVMYLLEIPFNAQTALITSLGIGLGVDYSIHMSERFTDELERLGSVDDALTATVDGTGGALLGSAVTTAAGFSTLALAIVPSLQRFGIVIGVAIVFAFVGAVLVLPSILALWGRRVPN</sequence>
<evidence type="ECO:0000256" key="4">
    <source>
        <dbReference type="ARBA" id="ARBA00022989"/>
    </source>
</evidence>
<accession>A0ABD6DII5</accession>
<feature type="region of interest" description="Disordered" evidence="6">
    <location>
        <begin position="140"/>
        <end position="199"/>
    </location>
</feature>
<evidence type="ECO:0000256" key="5">
    <source>
        <dbReference type="ARBA" id="ARBA00023136"/>
    </source>
</evidence>
<keyword evidence="3 7" id="KW-0812">Transmembrane</keyword>
<dbReference type="Pfam" id="PF03176">
    <property type="entry name" value="MMPL"/>
    <property type="match status" value="2"/>
</dbReference>
<feature type="domain" description="SSD" evidence="8">
    <location>
        <begin position="305"/>
        <end position="417"/>
    </location>
</feature>
<feature type="transmembrane region" description="Helical" evidence="7">
    <location>
        <begin position="358"/>
        <end position="380"/>
    </location>
</feature>
<dbReference type="PANTHER" id="PTHR33406:SF13">
    <property type="entry name" value="MEMBRANE PROTEIN YDFJ"/>
    <property type="match status" value="1"/>
</dbReference>
<dbReference type="InterPro" id="IPR004869">
    <property type="entry name" value="MMPL_dom"/>
</dbReference>
<organism evidence="9 10">
    <name type="scientific">Haloarchaeobius litoreus</name>
    <dbReference type="NCBI Taxonomy" id="755306"/>
    <lineage>
        <taxon>Archaea</taxon>
        <taxon>Methanobacteriati</taxon>
        <taxon>Methanobacteriota</taxon>
        <taxon>Stenosarchaea group</taxon>
        <taxon>Halobacteria</taxon>
        <taxon>Halobacteriales</taxon>
        <taxon>Halorubellaceae</taxon>
        <taxon>Haloarchaeobius</taxon>
    </lineage>
</organism>
<feature type="transmembrane region" description="Helical" evidence="7">
    <location>
        <begin position="792"/>
        <end position="812"/>
    </location>
</feature>
<feature type="transmembrane region" description="Helical" evidence="7">
    <location>
        <begin position="688"/>
        <end position="710"/>
    </location>
</feature>
<evidence type="ECO:0000256" key="2">
    <source>
        <dbReference type="ARBA" id="ARBA00022475"/>
    </source>
</evidence>
<evidence type="ECO:0000256" key="6">
    <source>
        <dbReference type="SAM" id="MobiDB-lite"/>
    </source>
</evidence>
<dbReference type="EMBL" id="JBHUDO010000001">
    <property type="protein sequence ID" value="MFD1645162.1"/>
    <property type="molecule type" value="Genomic_DNA"/>
</dbReference>
<comment type="subcellular location">
    <subcellularLocation>
        <location evidence="1">Cell membrane</location>
        <topology evidence="1">Multi-pass membrane protein</topology>
    </subcellularLocation>
</comment>
<dbReference type="Gene3D" id="1.20.1640.10">
    <property type="entry name" value="Multidrug efflux transporter AcrB transmembrane domain"/>
    <property type="match status" value="2"/>
</dbReference>
<evidence type="ECO:0000256" key="7">
    <source>
        <dbReference type="SAM" id="Phobius"/>
    </source>
</evidence>
<dbReference type="AlphaFoldDB" id="A0ABD6DII5"/>
<feature type="transmembrane region" description="Helical" evidence="7">
    <location>
        <begin position="716"/>
        <end position="738"/>
    </location>
</feature>
<feature type="transmembrane region" description="Helical" evidence="7">
    <location>
        <begin position="289"/>
        <end position="310"/>
    </location>
</feature>
<feature type="transmembrane region" description="Helical" evidence="7">
    <location>
        <begin position="27"/>
        <end position="46"/>
    </location>
</feature>
<reference evidence="9 10" key="1">
    <citation type="journal article" date="2019" name="Int. J. Syst. Evol. Microbiol.">
        <title>The Global Catalogue of Microorganisms (GCM) 10K type strain sequencing project: providing services to taxonomists for standard genome sequencing and annotation.</title>
        <authorList>
            <consortium name="The Broad Institute Genomics Platform"/>
            <consortium name="The Broad Institute Genome Sequencing Center for Infectious Disease"/>
            <person name="Wu L."/>
            <person name="Ma J."/>
        </authorList>
    </citation>
    <scope>NUCLEOTIDE SEQUENCE [LARGE SCALE GENOMIC DNA]</scope>
    <source>
        <strain evidence="9 10">CGMCC 1.10390</strain>
    </source>
</reference>
<evidence type="ECO:0000256" key="1">
    <source>
        <dbReference type="ARBA" id="ARBA00004651"/>
    </source>
</evidence>
<dbReference type="InterPro" id="IPR000731">
    <property type="entry name" value="SSD"/>
</dbReference>